<keyword evidence="4 5" id="KW-0472">Membrane</keyword>
<dbReference type="Gramene" id="ORGLA09G0023800.1">
    <property type="protein sequence ID" value="ORGLA09G0023800.1"/>
    <property type="gene ID" value="ORGLA09G0023800"/>
</dbReference>
<dbReference type="EnsemblPlants" id="ORGLA09G0023800.1">
    <property type="protein sequence ID" value="ORGLA09G0023800.1"/>
    <property type="gene ID" value="ORGLA09G0023800"/>
</dbReference>
<comment type="subcellular location">
    <subcellularLocation>
        <location evidence="1">Membrane</location>
        <topology evidence="1">Multi-pass membrane protein</topology>
    </subcellularLocation>
</comment>
<keyword evidence="3 5" id="KW-1133">Transmembrane helix</keyword>
<evidence type="ECO:0000256" key="4">
    <source>
        <dbReference type="ARBA" id="ARBA00023136"/>
    </source>
</evidence>
<evidence type="ECO:0000313" key="7">
    <source>
        <dbReference type="Proteomes" id="UP000007306"/>
    </source>
</evidence>
<evidence type="ECO:0000256" key="1">
    <source>
        <dbReference type="ARBA" id="ARBA00004141"/>
    </source>
</evidence>
<evidence type="ECO:0000256" key="2">
    <source>
        <dbReference type="ARBA" id="ARBA00022692"/>
    </source>
</evidence>
<dbReference type="HOGENOM" id="CLU_2695162_0_0_1"/>
<organism evidence="6 7">
    <name type="scientific">Oryza glaberrima</name>
    <name type="common">African rice</name>
    <dbReference type="NCBI Taxonomy" id="4538"/>
    <lineage>
        <taxon>Eukaryota</taxon>
        <taxon>Viridiplantae</taxon>
        <taxon>Streptophyta</taxon>
        <taxon>Embryophyta</taxon>
        <taxon>Tracheophyta</taxon>
        <taxon>Spermatophyta</taxon>
        <taxon>Magnoliopsida</taxon>
        <taxon>Liliopsida</taxon>
        <taxon>Poales</taxon>
        <taxon>Poaceae</taxon>
        <taxon>BOP clade</taxon>
        <taxon>Oryzoideae</taxon>
        <taxon>Oryzeae</taxon>
        <taxon>Oryzinae</taxon>
        <taxon>Oryza</taxon>
    </lineage>
</organism>
<reference evidence="6" key="1">
    <citation type="submission" date="2015-06" db="UniProtKB">
        <authorList>
            <consortium name="EnsemblPlants"/>
        </authorList>
    </citation>
    <scope>IDENTIFICATION</scope>
</reference>
<dbReference type="AlphaFoldDB" id="I1QMF9"/>
<name>I1QMF9_ORYGL</name>
<evidence type="ECO:0000313" key="6">
    <source>
        <dbReference type="EnsemblPlants" id="ORGLA09G0023800.1"/>
    </source>
</evidence>
<dbReference type="InterPro" id="IPR001694">
    <property type="entry name" value="NADH_UbQ_OxRdtase_su1/FPO"/>
</dbReference>
<sequence length="74" mass="8694">PFSIHPIMDLLMGNYYLAFTNESLSMAVTVVFLLLRVYFLYIWVRAAFPRYRYDQLMGLSDDPKLKDQKKARAA</sequence>
<evidence type="ECO:0000256" key="3">
    <source>
        <dbReference type="ARBA" id="ARBA00022989"/>
    </source>
</evidence>
<dbReference type="GO" id="GO:0016020">
    <property type="term" value="C:membrane"/>
    <property type="evidence" value="ECO:0007669"/>
    <property type="project" value="UniProtKB-SubCell"/>
</dbReference>
<dbReference type="Pfam" id="PF00146">
    <property type="entry name" value="NADHdh"/>
    <property type="match status" value="1"/>
</dbReference>
<dbReference type="STRING" id="4538.I1QMF9"/>
<keyword evidence="7" id="KW-1185">Reference proteome</keyword>
<reference evidence="6 7" key="2">
    <citation type="submission" date="2018-04" db="EMBL/GenBank/DDBJ databases">
        <title>OglaRS2 (Oryza glaberrima Reference Sequence Version 2).</title>
        <authorList>
            <person name="Zhang J."/>
            <person name="Kudrna D."/>
            <person name="Lee S."/>
            <person name="Talag J."/>
            <person name="Rajasekar S."/>
            <person name="Wing R.A."/>
        </authorList>
    </citation>
    <scope>NUCLEOTIDE SEQUENCE [LARGE SCALE GENOMIC DNA]</scope>
    <source>
        <strain evidence="6 7">cv. IRGC 96717</strain>
    </source>
</reference>
<feature type="transmembrane region" description="Helical" evidence="5">
    <location>
        <begin position="24"/>
        <end position="44"/>
    </location>
</feature>
<evidence type="ECO:0000256" key="5">
    <source>
        <dbReference type="SAM" id="Phobius"/>
    </source>
</evidence>
<proteinExistence type="predicted"/>
<keyword evidence="2 5" id="KW-0812">Transmembrane</keyword>
<protein>
    <submittedName>
        <fullName evidence="6">Uncharacterized protein</fullName>
    </submittedName>
</protein>
<accession>I1QMF9</accession>
<dbReference type="Proteomes" id="UP000007306">
    <property type="component" value="Chromosome 9"/>
</dbReference>